<dbReference type="RefSeq" id="WP_118325951.1">
    <property type="nucleotide sequence ID" value="NZ_DAWEIE010000016.1"/>
</dbReference>
<dbReference type="InterPro" id="IPR000086">
    <property type="entry name" value="NUDIX_hydrolase_dom"/>
</dbReference>
<dbReference type="GO" id="GO:0005829">
    <property type="term" value="C:cytosol"/>
    <property type="evidence" value="ECO:0007669"/>
    <property type="project" value="TreeGrafter"/>
</dbReference>
<proteinExistence type="predicted"/>
<organism evidence="4 5">
    <name type="scientific">Holdemanella biformis</name>
    <dbReference type="NCBI Taxonomy" id="1735"/>
    <lineage>
        <taxon>Bacteria</taxon>
        <taxon>Bacillati</taxon>
        <taxon>Bacillota</taxon>
        <taxon>Erysipelotrichia</taxon>
        <taxon>Erysipelotrichales</taxon>
        <taxon>Erysipelotrichaceae</taxon>
        <taxon>Holdemanella</taxon>
    </lineage>
</organism>
<dbReference type="GO" id="GO:0019693">
    <property type="term" value="P:ribose phosphate metabolic process"/>
    <property type="evidence" value="ECO:0007669"/>
    <property type="project" value="TreeGrafter"/>
</dbReference>
<dbReference type="CDD" id="cd03424">
    <property type="entry name" value="NUDIX_ADPRase_Nudt5_UGPPase_Nudt14"/>
    <property type="match status" value="1"/>
</dbReference>
<evidence type="ECO:0000256" key="1">
    <source>
        <dbReference type="ARBA" id="ARBA00001946"/>
    </source>
</evidence>
<dbReference type="Pfam" id="PF00293">
    <property type="entry name" value="NUDIX"/>
    <property type="match status" value="1"/>
</dbReference>
<dbReference type="PROSITE" id="PS51462">
    <property type="entry name" value="NUDIX"/>
    <property type="match status" value="1"/>
</dbReference>
<dbReference type="GO" id="GO:0006753">
    <property type="term" value="P:nucleoside phosphate metabolic process"/>
    <property type="evidence" value="ECO:0007669"/>
    <property type="project" value="TreeGrafter"/>
</dbReference>
<dbReference type="PANTHER" id="PTHR11839:SF18">
    <property type="entry name" value="NUDIX HYDROLASE DOMAIN-CONTAINING PROTEIN"/>
    <property type="match status" value="1"/>
</dbReference>
<dbReference type="GeneID" id="66580718"/>
<evidence type="ECO:0000313" key="5">
    <source>
        <dbReference type="Proteomes" id="UP000265489"/>
    </source>
</evidence>
<evidence type="ECO:0000256" key="2">
    <source>
        <dbReference type="ARBA" id="ARBA00022801"/>
    </source>
</evidence>
<evidence type="ECO:0000313" key="4">
    <source>
        <dbReference type="EMBL" id="RGU89028.1"/>
    </source>
</evidence>
<name>A0A395W6Y1_9FIRM</name>
<reference evidence="4 5" key="1">
    <citation type="submission" date="2018-08" db="EMBL/GenBank/DDBJ databases">
        <title>A genome reference for cultivated species of the human gut microbiota.</title>
        <authorList>
            <person name="Zou Y."/>
            <person name="Xue W."/>
            <person name="Luo G."/>
        </authorList>
    </citation>
    <scope>NUCLEOTIDE SEQUENCE [LARGE SCALE GENOMIC DNA]</scope>
    <source>
        <strain evidence="4 5">AF15-20</strain>
    </source>
</reference>
<dbReference type="EMBL" id="QRYQ01000037">
    <property type="protein sequence ID" value="RGU89028.1"/>
    <property type="molecule type" value="Genomic_DNA"/>
</dbReference>
<dbReference type="Proteomes" id="UP000265489">
    <property type="component" value="Unassembled WGS sequence"/>
</dbReference>
<keyword evidence="2 4" id="KW-0378">Hydrolase</keyword>
<accession>A0A395W6Y1</accession>
<dbReference type="AlphaFoldDB" id="A0A395W6Y1"/>
<dbReference type="GO" id="GO:0016787">
    <property type="term" value="F:hydrolase activity"/>
    <property type="evidence" value="ECO:0007669"/>
    <property type="project" value="UniProtKB-KW"/>
</dbReference>
<gene>
    <name evidence="4" type="ORF">DWW32_12355</name>
</gene>
<feature type="domain" description="Nudix hydrolase" evidence="3">
    <location>
        <begin position="40"/>
        <end position="172"/>
    </location>
</feature>
<comment type="cofactor">
    <cofactor evidence="1">
        <name>Mg(2+)</name>
        <dbReference type="ChEBI" id="CHEBI:18420"/>
    </cofactor>
</comment>
<dbReference type="InterPro" id="IPR015797">
    <property type="entry name" value="NUDIX_hydrolase-like_dom_sf"/>
</dbReference>
<evidence type="ECO:0000259" key="3">
    <source>
        <dbReference type="PROSITE" id="PS51462"/>
    </source>
</evidence>
<dbReference type="PANTHER" id="PTHR11839">
    <property type="entry name" value="UDP/ADP-SUGAR PYROPHOSPHATASE"/>
    <property type="match status" value="1"/>
</dbReference>
<dbReference type="SUPFAM" id="SSF55811">
    <property type="entry name" value="Nudix"/>
    <property type="match status" value="1"/>
</dbReference>
<dbReference type="Gene3D" id="3.90.79.10">
    <property type="entry name" value="Nucleoside Triphosphate Pyrophosphohydrolase"/>
    <property type="match status" value="1"/>
</dbReference>
<comment type="caution">
    <text evidence="4">The sequence shown here is derived from an EMBL/GenBank/DDBJ whole genome shotgun (WGS) entry which is preliminary data.</text>
</comment>
<protein>
    <submittedName>
        <fullName evidence="4">NUDIX hydrolase</fullName>
    </submittedName>
</protein>
<sequence length="181" mass="21265">MDLNWKLNKTEHIVQDEWIDFRKESFILPDGKAFSPFYNYSRRNFVVIIARTKDDKYITVRQFRHGLKKVTTEFCAGGIEGSEHESALLAAKRELEEETGYISDNWKHIYTIPSNPTIADNYAFLYYADNCEKVSNQHLDSTEFLEVKEYTEDEINDLIKNNEFVQPIHLMGWLMVKKGVL</sequence>